<evidence type="ECO:0000256" key="2">
    <source>
        <dbReference type="ARBA" id="ARBA00022771"/>
    </source>
</evidence>
<dbReference type="InterPro" id="IPR013083">
    <property type="entry name" value="Znf_RING/FYVE/PHD"/>
</dbReference>
<dbReference type="InterPro" id="IPR018957">
    <property type="entry name" value="Znf_C3HC4_RING-type"/>
</dbReference>
<dbReference type="Pfam" id="PF00097">
    <property type="entry name" value="zf-C3HC4"/>
    <property type="match status" value="1"/>
</dbReference>
<gene>
    <name evidence="7" type="ORF">R3P38DRAFT_3172850</name>
</gene>
<dbReference type="GO" id="GO:0008270">
    <property type="term" value="F:zinc ion binding"/>
    <property type="evidence" value="ECO:0007669"/>
    <property type="project" value="UniProtKB-KW"/>
</dbReference>
<organism evidence="7 8">
    <name type="scientific">Favolaschia claudopus</name>
    <dbReference type="NCBI Taxonomy" id="2862362"/>
    <lineage>
        <taxon>Eukaryota</taxon>
        <taxon>Fungi</taxon>
        <taxon>Dikarya</taxon>
        <taxon>Basidiomycota</taxon>
        <taxon>Agaricomycotina</taxon>
        <taxon>Agaricomycetes</taxon>
        <taxon>Agaricomycetidae</taxon>
        <taxon>Agaricales</taxon>
        <taxon>Marasmiineae</taxon>
        <taxon>Mycenaceae</taxon>
        <taxon>Favolaschia</taxon>
    </lineage>
</organism>
<keyword evidence="2 4" id="KW-0863">Zinc-finger</keyword>
<dbReference type="InterPro" id="IPR001841">
    <property type="entry name" value="Znf_RING"/>
</dbReference>
<dbReference type="Gene3D" id="3.30.40.10">
    <property type="entry name" value="Zinc/RING finger domain, C3HC4 (zinc finger)"/>
    <property type="match status" value="1"/>
</dbReference>
<keyword evidence="3" id="KW-0862">Zinc</keyword>
<feature type="region of interest" description="Disordered" evidence="5">
    <location>
        <begin position="175"/>
        <end position="194"/>
    </location>
</feature>
<evidence type="ECO:0000256" key="5">
    <source>
        <dbReference type="SAM" id="MobiDB-lite"/>
    </source>
</evidence>
<dbReference type="SUPFAM" id="SSF57850">
    <property type="entry name" value="RING/U-box"/>
    <property type="match status" value="1"/>
</dbReference>
<name>A0AAW0DNM0_9AGAR</name>
<evidence type="ECO:0000313" key="7">
    <source>
        <dbReference type="EMBL" id="KAK7052548.1"/>
    </source>
</evidence>
<reference evidence="7 8" key="1">
    <citation type="journal article" date="2024" name="J Genomics">
        <title>Draft genome sequencing and assembly of Favolaschia claudopus CIRM-BRFM 2984 isolated from oak limbs.</title>
        <authorList>
            <person name="Navarro D."/>
            <person name="Drula E."/>
            <person name="Chaduli D."/>
            <person name="Cazenave R."/>
            <person name="Ahrendt S."/>
            <person name="Wang J."/>
            <person name="Lipzen A."/>
            <person name="Daum C."/>
            <person name="Barry K."/>
            <person name="Grigoriev I.V."/>
            <person name="Favel A."/>
            <person name="Rosso M.N."/>
            <person name="Martin F."/>
        </authorList>
    </citation>
    <scope>NUCLEOTIDE SEQUENCE [LARGE SCALE GENOMIC DNA]</scope>
    <source>
        <strain evidence="7 8">CIRM-BRFM 2984</strain>
    </source>
</reference>
<evidence type="ECO:0000256" key="1">
    <source>
        <dbReference type="ARBA" id="ARBA00022723"/>
    </source>
</evidence>
<evidence type="ECO:0000256" key="4">
    <source>
        <dbReference type="PROSITE-ProRule" id="PRU00175"/>
    </source>
</evidence>
<feature type="region of interest" description="Disordered" evidence="5">
    <location>
        <begin position="142"/>
        <end position="161"/>
    </location>
</feature>
<dbReference type="EMBL" id="JAWWNJ010000007">
    <property type="protein sequence ID" value="KAK7052548.1"/>
    <property type="molecule type" value="Genomic_DNA"/>
</dbReference>
<keyword evidence="1" id="KW-0479">Metal-binding</keyword>
<feature type="region of interest" description="Disordered" evidence="5">
    <location>
        <begin position="40"/>
        <end position="71"/>
    </location>
</feature>
<dbReference type="PROSITE" id="PS50089">
    <property type="entry name" value="ZF_RING_2"/>
    <property type="match status" value="1"/>
</dbReference>
<evidence type="ECO:0000256" key="3">
    <source>
        <dbReference type="ARBA" id="ARBA00022833"/>
    </source>
</evidence>
<dbReference type="AlphaFoldDB" id="A0AAW0DNM0"/>
<protein>
    <recommendedName>
        <fullName evidence="6">RING-type domain-containing protein</fullName>
    </recommendedName>
</protein>
<accession>A0AAW0DNM0</accession>
<comment type="caution">
    <text evidence="7">The sequence shown here is derived from an EMBL/GenBank/DDBJ whole genome shotgun (WGS) entry which is preliminary data.</text>
</comment>
<feature type="domain" description="RING-type" evidence="6">
    <location>
        <begin position="80"/>
        <end position="121"/>
    </location>
</feature>
<keyword evidence="8" id="KW-1185">Reference proteome</keyword>
<proteinExistence type="predicted"/>
<evidence type="ECO:0000259" key="6">
    <source>
        <dbReference type="PROSITE" id="PS50089"/>
    </source>
</evidence>
<sequence length="252" mass="26990">MIRTPLRRSSSGTLGSIPEESNALNGNAVEYLLDLGSGSSVSQSRCPSPAPQIKRPVPRRPVRKGSGANLRKEKEPERDCGICFELATNPVRTRCCGHLFCAEHIFAWLDGPSSDGLCPSCGAPPQEQDLLALGHPSLLFTYRPAPPAPPPTRASSPVLSTSDSAAPYAAYPLAPVQQDPSSSSSEGEEDEDATDYSLPALVYARAMQTRRHMPHPFSSVVGVKAALGRVGRVAIWVMFVALLAARGRWTTE</sequence>
<feature type="compositionally biased region" description="Low complexity" evidence="5">
    <location>
        <begin position="175"/>
        <end position="185"/>
    </location>
</feature>
<dbReference type="Proteomes" id="UP001362999">
    <property type="component" value="Unassembled WGS sequence"/>
</dbReference>
<evidence type="ECO:0000313" key="8">
    <source>
        <dbReference type="Proteomes" id="UP001362999"/>
    </source>
</evidence>
<feature type="region of interest" description="Disordered" evidence="5">
    <location>
        <begin position="1"/>
        <end position="20"/>
    </location>
</feature>